<dbReference type="PROSITE" id="PS50929">
    <property type="entry name" value="ABC_TM1F"/>
    <property type="match status" value="1"/>
</dbReference>
<evidence type="ECO:0000256" key="1">
    <source>
        <dbReference type="ARBA" id="ARBA00004141"/>
    </source>
</evidence>
<dbReference type="AlphaFoldDB" id="A0A2S2P0C8"/>
<evidence type="ECO:0000256" key="2">
    <source>
        <dbReference type="ARBA" id="ARBA00009726"/>
    </source>
</evidence>
<feature type="transmembrane region" description="Helical" evidence="9">
    <location>
        <begin position="93"/>
        <end position="115"/>
    </location>
</feature>
<dbReference type="SUPFAM" id="SSF90123">
    <property type="entry name" value="ABC transporter transmembrane region"/>
    <property type="match status" value="1"/>
</dbReference>
<keyword evidence="4 9" id="KW-0812">Transmembrane</keyword>
<dbReference type="GO" id="GO:0016020">
    <property type="term" value="C:membrane"/>
    <property type="evidence" value="ECO:0007669"/>
    <property type="project" value="UniProtKB-SubCell"/>
</dbReference>
<dbReference type="PANTHER" id="PTHR24223">
    <property type="entry name" value="ATP-BINDING CASSETTE SUB-FAMILY C"/>
    <property type="match status" value="1"/>
</dbReference>
<feature type="transmembrane region" description="Helical" evidence="9">
    <location>
        <begin position="135"/>
        <end position="159"/>
    </location>
</feature>
<keyword evidence="5" id="KW-0547">Nucleotide-binding</keyword>
<evidence type="ECO:0000313" key="11">
    <source>
        <dbReference type="EMBL" id="MBY22396.1"/>
    </source>
</evidence>
<dbReference type="Pfam" id="PF00664">
    <property type="entry name" value="ABC_membrane"/>
    <property type="match status" value="1"/>
</dbReference>
<evidence type="ECO:0000256" key="7">
    <source>
        <dbReference type="ARBA" id="ARBA00022989"/>
    </source>
</evidence>
<organism evidence="11">
    <name type="scientific">Schizaphis graminum</name>
    <name type="common">Green bug aphid</name>
    <dbReference type="NCBI Taxonomy" id="13262"/>
    <lineage>
        <taxon>Eukaryota</taxon>
        <taxon>Metazoa</taxon>
        <taxon>Ecdysozoa</taxon>
        <taxon>Arthropoda</taxon>
        <taxon>Hexapoda</taxon>
        <taxon>Insecta</taxon>
        <taxon>Pterygota</taxon>
        <taxon>Neoptera</taxon>
        <taxon>Paraneoptera</taxon>
        <taxon>Hemiptera</taxon>
        <taxon>Sternorrhyncha</taxon>
        <taxon>Aphidomorpha</taxon>
        <taxon>Aphidoidea</taxon>
        <taxon>Aphididae</taxon>
        <taxon>Aphidini</taxon>
        <taxon>Schizaphis</taxon>
    </lineage>
</organism>
<dbReference type="GO" id="GO:0005524">
    <property type="term" value="F:ATP binding"/>
    <property type="evidence" value="ECO:0007669"/>
    <property type="project" value="UniProtKB-KW"/>
</dbReference>
<dbReference type="InterPro" id="IPR050173">
    <property type="entry name" value="ABC_transporter_C-like"/>
</dbReference>
<evidence type="ECO:0000256" key="8">
    <source>
        <dbReference type="ARBA" id="ARBA00023136"/>
    </source>
</evidence>
<dbReference type="Gene3D" id="1.20.1560.10">
    <property type="entry name" value="ABC transporter type 1, transmembrane domain"/>
    <property type="match status" value="1"/>
</dbReference>
<dbReference type="EMBL" id="GGMR01009777">
    <property type="protein sequence ID" value="MBY22396.1"/>
    <property type="molecule type" value="Transcribed_RNA"/>
</dbReference>
<keyword evidence="7 9" id="KW-1133">Transmembrane helix</keyword>
<evidence type="ECO:0000259" key="10">
    <source>
        <dbReference type="PROSITE" id="PS50929"/>
    </source>
</evidence>
<keyword evidence="3" id="KW-0813">Transport</keyword>
<reference evidence="11" key="1">
    <citation type="submission" date="2018-04" db="EMBL/GenBank/DDBJ databases">
        <title>Transcriptome of Schizaphis graminum biotype I.</title>
        <authorList>
            <person name="Scully E.D."/>
            <person name="Geib S.M."/>
            <person name="Palmer N.A."/>
            <person name="Koch K."/>
            <person name="Bradshaw J."/>
            <person name="Heng-Moss T."/>
            <person name="Sarath G."/>
        </authorList>
    </citation>
    <scope>NUCLEOTIDE SEQUENCE</scope>
</reference>
<protein>
    <submittedName>
        <fullName evidence="11">Cystic fibrosis transmembrane conductance regulator</fullName>
    </submittedName>
</protein>
<keyword evidence="8 9" id="KW-0472">Membrane</keyword>
<comment type="similarity">
    <text evidence="2">Belongs to the ABC transporter superfamily. ABCC family. Conjugate transporter (TC 3.A.1.208) subfamily.</text>
</comment>
<evidence type="ECO:0000256" key="4">
    <source>
        <dbReference type="ARBA" id="ARBA00022692"/>
    </source>
</evidence>
<evidence type="ECO:0000256" key="6">
    <source>
        <dbReference type="ARBA" id="ARBA00022840"/>
    </source>
</evidence>
<accession>A0A2S2P0C8</accession>
<feature type="domain" description="ABC transmembrane type-1" evidence="10">
    <location>
        <begin position="97"/>
        <end position="179"/>
    </location>
</feature>
<dbReference type="InterPro" id="IPR036640">
    <property type="entry name" value="ABC1_TM_sf"/>
</dbReference>
<evidence type="ECO:0000256" key="9">
    <source>
        <dbReference type="SAM" id="Phobius"/>
    </source>
</evidence>
<proteinExistence type="inferred from homology"/>
<name>A0A2S2P0C8_SCHGA</name>
<dbReference type="InterPro" id="IPR011527">
    <property type="entry name" value="ABC1_TM_dom"/>
</dbReference>
<evidence type="ECO:0000256" key="5">
    <source>
        <dbReference type="ARBA" id="ARBA00022741"/>
    </source>
</evidence>
<evidence type="ECO:0000256" key="3">
    <source>
        <dbReference type="ARBA" id="ARBA00022448"/>
    </source>
</evidence>
<dbReference type="PANTHER" id="PTHR24223:SF456">
    <property type="entry name" value="MULTIDRUG RESISTANCE-ASSOCIATED PROTEIN LETHAL(2)03659"/>
    <property type="match status" value="1"/>
</dbReference>
<gene>
    <name evidence="11" type="primary">CFTR</name>
    <name evidence="11" type="ORF">g.119542</name>
</gene>
<dbReference type="GO" id="GO:0140359">
    <property type="term" value="F:ABC-type transporter activity"/>
    <property type="evidence" value="ECO:0007669"/>
    <property type="project" value="InterPro"/>
</dbReference>
<keyword evidence="6" id="KW-0067">ATP-binding</keyword>
<sequence length="189" mass="21602">MDAGFKEERPSHPRAKANIFEILTFGWTLNLFKTGRKRDLEVNDLYTTLKDHSSATLGNELEKKWRIELAKAKQTNRQPSLLRALLQMFGPKLMLYGFLLSIVEIVLSVCQPFFLGRIIAQFEPDVPSDQSSHLGIFYGICLLGVVAFKTFGFTAYDMLTTHMGMKMRVSTCFLIYNKVPSRSFHNNNI</sequence>
<comment type="subcellular location">
    <subcellularLocation>
        <location evidence="1">Membrane</location>
        <topology evidence="1">Multi-pass membrane protein</topology>
    </subcellularLocation>
</comment>